<protein>
    <submittedName>
        <fullName evidence="3">Uncharacterized protein</fullName>
    </submittedName>
</protein>
<keyword evidence="2" id="KW-0812">Transmembrane</keyword>
<sequence>MKQTKVIIIIIMGIKVGKSHRGVTLWGFSFIWLCVGVGVSADKLVLSADKWVLSADKSTASADKWSPSADKSTASADKWGPSAVKSTANADKSR</sequence>
<reference evidence="3 4" key="1">
    <citation type="journal article" date="2019" name="Int. J. Syst. Evol. Microbiol.">
        <title>The Global Catalogue of Microorganisms (GCM) 10K type strain sequencing project: providing services to taxonomists for standard genome sequencing and annotation.</title>
        <authorList>
            <consortium name="The Broad Institute Genomics Platform"/>
            <consortium name="The Broad Institute Genome Sequencing Center for Infectious Disease"/>
            <person name="Wu L."/>
            <person name="Ma J."/>
        </authorList>
    </citation>
    <scope>NUCLEOTIDE SEQUENCE [LARGE SCALE GENOMIC DNA]</scope>
    <source>
        <strain evidence="3 4">JCM 14193</strain>
    </source>
</reference>
<feature type="transmembrane region" description="Helical" evidence="2">
    <location>
        <begin position="21"/>
        <end position="41"/>
    </location>
</feature>
<evidence type="ECO:0000256" key="2">
    <source>
        <dbReference type="SAM" id="Phobius"/>
    </source>
</evidence>
<comment type="caution">
    <text evidence="3">The sequence shown here is derived from an EMBL/GenBank/DDBJ whole genome shotgun (WGS) entry which is preliminary data.</text>
</comment>
<keyword evidence="4" id="KW-1185">Reference proteome</keyword>
<name>A0ABN1A784_9BACI</name>
<keyword evidence="2" id="KW-0472">Membrane</keyword>
<proteinExistence type="predicted"/>
<evidence type="ECO:0000256" key="1">
    <source>
        <dbReference type="SAM" id="MobiDB-lite"/>
    </source>
</evidence>
<organism evidence="3 4">
    <name type="scientific">Alkalibacillus silvisoli</name>
    <dbReference type="NCBI Taxonomy" id="392823"/>
    <lineage>
        <taxon>Bacteria</taxon>
        <taxon>Bacillati</taxon>
        <taxon>Bacillota</taxon>
        <taxon>Bacilli</taxon>
        <taxon>Bacillales</taxon>
        <taxon>Bacillaceae</taxon>
        <taxon>Alkalibacillus</taxon>
    </lineage>
</organism>
<gene>
    <name evidence="3" type="ORF">GCM10008935_26350</name>
</gene>
<keyword evidence="2" id="KW-1133">Transmembrane helix</keyword>
<dbReference type="EMBL" id="BAAACZ010000026">
    <property type="protein sequence ID" value="GAA0469251.1"/>
    <property type="molecule type" value="Genomic_DNA"/>
</dbReference>
<dbReference type="Proteomes" id="UP001500740">
    <property type="component" value="Unassembled WGS sequence"/>
</dbReference>
<accession>A0ABN1A784</accession>
<evidence type="ECO:0000313" key="4">
    <source>
        <dbReference type="Proteomes" id="UP001500740"/>
    </source>
</evidence>
<evidence type="ECO:0000313" key="3">
    <source>
        <dbReference type="EMBL" id="GAA0469251.1"/>
    </source>
</evidence>
<feature type="region of interest" description="Disordered" evidence="1">
    <location>
        <begin position="55"/>
        <end position="94"/>
    </location>
</feature>
<feature type="compositionally biased region" description="Polar residues" evidence="1">
    <location>
        <begin position="84"/>
        <end position="94"/>
    </location>
</feature>